<keyword evidence="2" id="KW-1185">Reference proteome</keyword>
<evidence type="ECO:0000313" key="2">
    <source>
        <dbReference type="Proteomes" id="UP000649328"/>
    </source>
</evidence>
<dbReference type="Proteomes" id="UP000649328">
    <property type="component" value="Unassembled WGS sequence"/>
</dbReference>
<protein>
    <submittedName>
        <fullName evidence="1">Uncharacterized protein</fullName>
    </submittedName>
</protein>
<comment type="caution">
    <text evidence="1">The sequence shown here is derived from an EMBL/GenBank/DDBJ whole genome shotgun (WGS) entry which is preliminary data.</text>
</comment>
<dbReference type="AlphaFoldDB" id="A0A8H7GPS0"/>
<accession>A0A8H7GPS0</accession>
<name>A0A8H7GPS0_9ASCO</name>
<gene>
    <name evidence="1" type="ORF">HF325_005205</name>
</gene>
<dbReference type="OrthoDB" id="10273665at2759"/>
<dbReference type="EMBL" id="JACBPP010000007">
    <property type="protein sequence ID" value="KAF8000276.1"/>
    <property type="molecule type" value="Genomic_DNA"/>
</dbReference>
<sequence>MNVHILLLFNSHGAPDLHNGNLSGEVAKQKGHLRFWNGLFMRLKHVPIEVHLMYVNQYDRAVYTMNLLNRQIPEAVLEM</sequence>
<proteinExistence type="predicted"/>
<evidence type="ECO:0000313" key="1">
    <source>
        <dbReference type="EMBL" id="KAF8000276.1"/>
    </source>
</evidence>
<reference evidence="1" key="1">
    <citation type="submission" date="2020-10" db="EMBL/GenBank/DDBJ databases">
        <title>The Whole-Genome Sequence of Metschnikowia persimmonesis, a Novel Endophytic Yeast Species Isolated from Medicinal Plant Diospyros kaki Thumb.</title>
        <authorList>
            <person name="Rahmat E."/>
            <person name="Kang Y."/>
        </authorList>
    </citation>
    <scope>NUCLEOTIDE SEQUENCE</scope>
    <source>
        <strain evidence="1">KIOM G15050</strain>
    </source>
</reference>
<organism evidence="1 2">
    <name type="scientific">Metschnikowia pulcherrima</name>
    <dbReference type="NCBI Taxonomy" id="27326"/>
    <lineage>
        <taxon>Eukaryota</taxon>
        <taxon>Fungi</taxon>
        <taxon>Dikarya</taxon>
        <taxon>Ascomycota</taxon>
        <taxon>Saccharomycotina</taxon>
        <taxon>Pichiomycetes</taxon>
        <taxon>Metschnikowiaceae</taxon>
        <taxon>Metschnikowia</taxon>
    </lineage>
</organism>